<keyword evidence="19" id="KW-1185">Reference proteome</keyword>
<dbReference type="GO" id="GO:0006273">
    <property type="term" value="P:lagging strand elongation"/>
    <property type="evidence" value="ECO:0007669"/>
    <property type="project" value="TreeGrafter"/>
</dbReference>
<dbReference type="GO" id="GO:0003887">
    <property type="term" value="F:DNA-directed DNA polymerase activity"/>
    <property type="evidence" value="ECO:0007669"/>
    <property type="project" value="UniProtKB-KW"/>
</dbReference>
<dbReference type="GO" id="GO:0005658">
    <property type="term" value="C:alpha DNA polymerase:primase complex"/>
    <property type="evidence" value="ECO:0007669"/>
    <property type="project" value="TreeGrafter"/>
</dbReference>
<dbReference type="GO" id="GO:0003688">
    <property type="term" value="F:DNA replication origin binding"/>
    <property type="evidence" value="ECO:0007669"/>
    <property type="project" value="TreeGrafter"/>
</dbReference>
<keyword evidence="5 12" id="KW-0235">DNA replication</keyword>
<dbReference type="GO" id="GO:0008270">
    <property type="term" value="F:zinc ion binding"/>
    <property type="evidence" value="ECO:0007669"/>
    <property type="project" value="UniProtKB-KW"/>
</dbReference>
<evidence type="ECO:0000256" key="7">
    <source>
        <dbReference type="ARBA" id="ARBA00022771"/>
    </source>
</evidence>
<evidence type="ECO:0000256" key="2">
    <source>
        <dbReference type="ARBA" id="ARBA00005755"/>
    </source>
</evidence>
<dbReference type="PROSITE" id="PS00116">
    <property type="entry name" value="DNA_POLYMERASE_B"/>
    <property type="match status" value="1"/>
</dbReference>
<dbReference type="GO" id="GO:0003682">
    <property type="term" value="F:chromatin binding"/>
    <property type="evidence" value="ECO:0007669"/>
    <property type="project" value="TreeGrafter"/>
</dbReference>
<dbReference type="InterPro" id="IPR017964">
    <property type="entry name" value="DNA-dir_DNA_pol_B_CS"/>
</dbReference>
<dbReference type="Gene3D" id="1.10.132.60">
    <property type="entry name" value="DNA polymerase family B, C-terminal domain"/>
    <property type="match status" value="1"/>
</dbReference>
<dbReference type="InterPro" id="IPR038256">
    <property type="entry name" value="Pol_alpha_znc_sf"/>
</dbReference>
<dbReference type="FunFam" id="3.30.420.10:FF:000036">
    <property type="entry name" value="DNA polymerase"/>
    <property type="match status" value="1"/>
</dbReference>
<evidence type="ECO:0000313" key="18">
    <source>
        <dbReference type="EMBL" id="PUU81220.1"/>
    </source>
</evidence>
<feature type="domain" description="Zinc finger DNA-directed DNA polymerase family B alpha" evidence="16">
    <location>
        <begin position="1272"/>
        <end position="1460"/>
    </location>
</feature>
<evidence type="ECO:0000256" key="6">
    <source>
        <dbReference type="ARBA" id="ARBA00022723"/>
    </source>
</evidence>
<comment type="subcellular location">
    <subcellularLocation>
        <location evidence="1">Nucleus</location>
    </subcellularLocation>
</comment>
<evidence type="ECO:0000256" key="5">
    <source>
        <dbReference type="ARBA" id="ARBA00022705"/>
    </source>
</evidence>
<dbReference type="GO" id="GO:0000166">
    <property type="term" value="F:nucleotide binding"/>
    <property type="evidence" value="ECO:0007669"/>
    <property type="project" value="InterPro"/>
</dbReference>
<sequence>MERSRRTGTKRTPHEKFKELRELRASGETRLSRFEVKEEVDLYDEVDDEEYKKVVRQRLDQDDFVVDDKGEGYADNGMDDWDDDRHREGSWEESEDERSKKGGKSAKARKAEEQKRKEEQEGNIRKFFNSNTALTAKPKPKVKKENLDFMNDLLGEFDNDSPAEPIPLMSKKPRGEPVRKVRRLSPPLKDSKPVKIDQTPQAEKRGGEPGFASSPPLIVGNTDNDDQDYGSFDEDVDMGDAPVAPSSPVADAIKRKHWKDEDDDGDEDLAVAQIQGSKSIRTEAVNIVASRPAPKSETVKQEAVAPNKPVAAIDPTAWASFAGGDNVMSSPALNNSDPGKLGPRDVVEEDGSIKMFWLDYTEVHGSLCLFGKVQDKKSEKYVSAFLKIDGMSRNLYFLPRETRYKNKRDTGEVITMEDVHEEITGIMEHNGIDDFKAKSSRRKYAFELPGIPKEGDYLKVLYSYTKPQLSHELTGQTFSCVFGTSTALFEQFVLCRNIMGPCWLKIEGADFTAVQNSSWCKLEIQVDKPQRITTIGDADSLEPPPLTLMSIALRTHMNIKDNKQEIIAISCRAYENISLNDANAPEKLSCQMFSVVRPINLVYSAGFEKLVQNHKGTISPQRTESMLLSTFLAKLDQIDPDVLIGHQLEGVDYGILLHRMKERKTTNWHRLGRMKRSAWPQYGGRMAGSFFAERQLVSGRLICDLANDLGKSLTIQCQSWSLTEMCDLILGDKRQDLDSAEALKTWAATDKGLLDYVQHCEADTYFIAAIALKIQIVPLAKQLTNLAGNSWARTMSGTRAERNEYILLHEFYRNKYICPDKVYGRGNITQKADGAGNEGENEGGEAKKKEKYKGGLVFEPEKGLYDKFILVMDFNSLYPSIIQEFNICFTTVERDDLAEDKVPDVPETQALGILPRLISTLVQRRRIVKNLMKDRTATDVQKSQWDIKQQALKLTANSMYGCLGYTRSRFYARPLAMLTTHKGREILSSTKELAESINLRVIYGDTDSVMINTGVDNYADAIKIGNDFKRKVNEQYKLLEIDIDNVFQRLLLHAKKKYAAINYVETNGKLTTKLEVKGLDMKRREYCQLSKDASSHILAEIFSGDDTEVVVERIHEYLRGLAERVRENTLPLMKYIIYTKLGKNLDEYGTSLQTMPQVQVALRKKARGEPVKSGDVVSYVITGGEGNEAPDKNVSDRAYAPQDIMKVDSGLKPVDAEWYLIKQIFPPIERLCGRIEGTDAMRLAECLGLDTRKYQITNAPGQEDHSIHPLESTIPDEERFKDAVRLQLQCRACGESLHFEGPILSYESCSHEGIVCKNASCSKVFSVPSIVAQVECQIRQLASKYYEAWLVCDDAACGNRTRQMNVYGKRCLGSNRLADSCRGVMGYEYTDKMLYNQLLYFSSLFNVGKAMAKLRDGSEKQEAVKALALRNQMGFDVIANVVQRYLDKCGRQWVSMDSIFTFSVGI</sequence>
<organism evidence="18 19">
    <name type="scientific">Tuber borchii</name>
    <name type="common">White truffle</name>
    <dbReference type="NCBI Taxonomy" id="42251"/>
    <lineage>
        <taxon>Eukaryota</taxon>
        <taxon>Fungi</taxon>
        <taxon>Dikarya</taxon>
        <taxon>Ascomycota</taxon>
        <taxon>Pezizomycotina</taxon>
        <taxon>Pezizomycetes</taxon>
        <taxon>Pezizales</taxon>
        <taxon>Tuberaceae</taxon>
        <taxon>Tuber</taxon>
    </lineage>
</organism>
<dbReference type="Proteomes" id="UP000244722">
    <property type="component" value="Unassembled WGS sequence"/>
</dbReference>
<evidence type="ECO:0000313" key="19">
    <source>
        <dbReference type="Proteomes" id="UP000244722"/>
    </source>
</evidence>
<comment type="catalytic activity">
    <reaction evidence="12">
        <text>DNA(n) + a 2'-deoxyribonucleoside 5'-triphosphate = DNA(n+1) + diphosphate</text>
        <dbReference type="Rhea" id="RHEA:22508"/>
        <dbReference type="Rhea" id="RHEA-COMP:17339"/>
        <dbReference type="Rhea" id="RHEA-COMP:17340"/>
        <dbReference type="ChEBI" id="CHEBI:33019"/>
        <dbReference type="ChEBI" id="CHEBI:61560"/>
        <dbReference type="ChEBI" id="CHEBI:173112"/>
        <dbReference type="EC" id="2.7.7.7"/>
    </reaction>
</comment>
<dbReference type="InterPro" id="IPR043502">
    <property type="entry name" value="DNA/RNA_pol_sf"/>
</dbReference>
<dbReference type="STRING" id="42251.A0A2T7A0H9"/>
<dbReference type="InterPro" id="IPR036397">
    <property type="entry name" value="RNaseH_sf"/>
</dbReference>
<dbReference type="SUPFAM" id="SSF53098">
    <property type="entry name" value="Ribonuclease H-like"/>
    <property type="match status" value="1"/>
</dbReference>
<evidence type="ECO:0000256" key="8">
    <source>
        <dbReference type="ARBA" id="ARBA00022833"/>
    </source>
</evidence>
<keyword evidence="3 12" id="KW-0808">Transferase</keyword>
<evidence type="ECO:0000259" key="17">
    <source>
        <dbReference type="Pfam" id="PF12254"/>
    </source>
</evidence>
<dbReference type="PANTHER" id="PTHR45861">
    <property type="entry name" value="DNA POLYMERASE ALPHA CATALYTIC SUBUNIT"/>
    <property type="match status" value="1"/>
</dbReference>
<dbReference type="Pfam" id="PF03104">
    <property type="entry name" value="DNA_pol_B_exo1"/>
    <property type="match status" value="1"/>
</dbReference>
<feature type="region of interest" description="Disordered" evidence="13">
    <location>
        <begin position="64"/>
        <end position="141"/>
    </location>
</feature>
<feature type="domain" description="DNA polymerase alpha catalytic subunit N-terminal" evidence="17">
    <location>
        <begin position="18"/>
        <end position="82"/>
    </location>
</feature>
<evidence type="ECO:0000256" key="11">
    <source>
        <dbReference type="ARBA" id="ARBA00023242"/>
    </source>
</evidence>
<comment type="similarity">
    <text evidence="2 12">Belongs to the DNA polymerase type-B family.</text>
</comment>
<feature type="compositionally biased region" description="Basic and acidic residues" evidence="13">
    <location>
        <begin position="12"/>
        <end position="21"/>
    </location>
</feature>
<keyword evidence="7" id="KW-0863">Zinc-finger</keyword>
<dbReference type="PRINTS" id="PR00106">
    <property type="entry name" value="DNAPOLB"/>
</dbReference>
<dbReference type="InterPro" id="IPR045846">
    <property type="entry name" value="POLBc_alpha"/>
</dbReference>
<evidence type="ECO:0000259" key="15">
    <source>
        <dbReference type="Pfam" id="PF03104"/>
    </source>
</evidence>
<dbReference type="InterPro" id="IPR023211">
    <property type="entry name" value="DNA_pol_palm_dom_sf"/>
</dbReference>
<dbReference type="GO" id="GO:0006272">
    <property type="term" value="P:leading strand elongation"/>
    <property type="evidence" value="ECO:0007669"/>
    <property type="project" value="TreeGrafter"/>
</dbReference>
<dbReference type="CDD" id="cd05776">
    <property type="entry name" value="DNA_polB_alpha_exo"/>
    <property type="match status" value="1"/>
</dbReference>
<dbReference type="Pfam" id="PF00136">
    <property type="entry name" value="DNA_pol_B"/>
    <property type="match status" value="1"/>
</dbReference>
<feature type="compositionally biased region" description="Basic and acidic residues" evidence="13">
    <location>
        <begin position="109"/>
        <end position="124"/>
    </location>
</feature>
<dbReference type="InterPro" id="IPR006134">
    <property type="entry name" value="DNA-dir_DNA_pol_B_multi_dom"/>
</dbReference>
<feature type="compositionally biased region" description="Acidic residues" evidence="13">
    <location>
        <begin position="223"/>
        <end position="238"/>
    </location>
</feature>
<evidence type="ECO:0000256" key="3">
    <source>
        <dbReference type="ARBA" id="ARBA00022679"/>
    </source>
</evidence>
<feature type="domain" description="DNA-directed DNA polymerase family B multifunctional" evidence="14">
    <location>
        <begin position="790"/>
        <end position="1234"/>
    </location>
</feature>
<keyword evidence="9 12" id="KW-0239">DNA-directed DNA polymerase</keyword>
<feature type="region of interest" description="Disordered" evidence="13">
    <location>
        <begin position="155"/>
        <end position="265"/>
    </location>
</feature>
<keyword evidence="8" id="KW-0862">Zinc</keyword>
<evidence type="ECO:0000256" key="4">
    <source>
        <dbReference type="ARBA" id="ARBA00022695"/>
    </source>
</evidence>
<dbReference type="InterPro" id="IPR024647">
    <property type="entry name" value="DNA_pol_a_cat_su_N"/>
</dbReference>
<dbReference type="InterPro" id="IPR006172">
    <property type="entry name" value="DNA-dir_DNA_pol_B"/>
</dbReference>
<feature type="compositionally biased region" description="Low complexity" evidence="13">
    <location>
        <begin position="240"/>
        <end position="251"/>
    </location>
</feature>
<dbReference type="Gene3D" id="3.30.420.10">
    <property type="entry name" value="Ribonuclease H-like superfamily/Ribonuclease H"/>
    <property type="match status" value="1"/>
</dbReference>
<dbReference type="Pfam" id="PF08996">
    <property type="entry name" value="zf-DNA_Pol"/>
    <property type="match status" value="1"/>
</dbReference>
<dbReference type="InterPro" id="IPR012337">
    <property type="entry name" value="RNaseH-like_sf"/>
</dbReference>
<evidence type="ECO:0000256" key="9">
    <source>
        <dbReference type="ARBA" id="ARBA00022932"/>
    </source>
</evidence>
<keyword evidence="11" id="KW-0539">Nucleus</keyword>
<evidence type="ECO:0000259" key="14">
    <source>
        <dbReference type="Pfam" id="PF00136"/>
    </source>
</evidence>
<dbReference type="GO" id="GO:1902975">
    <property type="term" value="P:mitotic DNA replication initiation"/>
    <property type="evidence" value="ECO:0007669"/>
    <property type="project" value="InterPro"/>
</dbReference>
<evidence type="ECO:0000256" key="13">
    <source>
        <dbReference type="SAM" id="MobiDB-lite"/>
    </source>
</evidence>
<dbReference type="GO" id="GO:0006281">
    <property type="term" value="P:DNA repair"/>
    <property type="evidence" value="ECO:0007669"/>
    <property type="project" value="UniProtKB-ARBA"/>
</dbReference>
<dbReference type="OrthoDB" id="6755010at2759"/>
<proteinExistence type="inferred from homology"/>
<reference evidence="18 19" key="1">
    <citation type="submission" date="2017-04" db="EMBL/GenBank/DDBJ databases">
        <title>Draft genome sequence of Tuber borchii Vittad., a whitish edible truffle.</title>
        <authorList>
            <consortium name="DOE Joint Genome Institute"/>
            <person name="Murat C."/>
            <person name="Kuo A."/>
            <person name="Barry K.W."/>
            <person name="Clum A."/>
            <person name="Dockter R.B."/>
            <person name="Fauchery L."/>
            <person name="Iotti M."/>
            <person name="Kohler A."/>
            <person name="Labutti K."/>
            <person name="Lindquist E.A."/>
            <person name="Lipzen A."/>
            <person name="Ohm R.A."/>
            <person name="Wang M."/>
            <person name="Grigoriev I.V."/>
            <person name="Zambonelli A."/>
            <person name="Martin F.M."/>
        </authorList>
    </citation>
    <scope>NUCLEOTIDE SEQUENCE [LARGE SCALE GENOMIC DNA]</scope>
    <source>
        <strain evidence="18 19">Tbo3840</strain>
    </source>
</reference>
<keyword evidence="6" id="KW-0479">Metal-binding</keyword>
<dbReference type="FunFam" id="3.30.70.2820:FF:000001">
    <property type="entry name" value="DNA polymerase"/>
    <property type="match status" value="1"/>
</dbReference>
<name>A0A2T7A0H9_TUBBO</name>
<dbReference type="FunFam" id="1.10.132.60:FF:000004">
    <property type="entry name" value="DNA polymerase"/>
    <property type="match status" value="1"/>
</dbReference>
<dbReference type="CDD" id="cd05532">
    <property type="entry name" value="POLBc_alpha"/>
    <property type="match status" value="1"/>
</dbReference>
<keyword evidence="10 12" id="KW-0238">DNA-binding</keyword>
<evidence type="ECO:0000256" key="10">
    <source>
        <dbReference type="ARBA" id="ARBA00023125"/>
    </source>
</evidence>
<dbReference type="SMART" id="SM00486">
    <property type="entry name" value="POLBc"/>
    <property type="match status" value="1"/>
</dbReference>
<dbReference type="Gene3D" id="2.40.50.730">
    <property type="match status" value="1"/>
</dbReference>
<dbReference type="Pfam" id="PF12254">
    <property type="entry name" value="DNA_pol_alpha_N"/>
    <property type="match status" value="1"/>
</dbReference>
<dbReference type="InterPro" id="IPR006133">
    <property type="entry name" value="DNA-dir_DNA_pol_B_exonuc"/>
</dbReference>
<dbReference type="Gene3D" id="3.90.1600.10">
    <property type="entry name" value="Palm domain of DNA polymerase"/>
    <property type="match status" value="2"/>
</dbReference>
<dbReference type="GO" id="GO:0003697">
    <property type="term" value="F:single-stranded DNA binding"/>
    <property type="evidence" value="ECO:0007669"/>
    <property type="project" value="TreeGrafter"/>
</dbReference>
<protein>
    <recommendedName>
        <fullName evidence="12">DNA polymerase</fullName>
        <ecNumber evidence="12">2.7.7.7</ecNumber>
    </recommendedName>
</protein>
<dbReference type="PANTHER" id="PTHR45861:SF1">
    <property type="entry name" value="DNA POLYMERASE ALPHA CATALYTIC SUBUNIT"/>
    <property type="match status" value="1"/>
</dbReference>
<dbReference type="EMBL" id="NESQ01000048">
    <property type="protein sequence ID" value="PUU81220.1"/>
    <property type="molecule type" value="Genomic_DNA"/>
</dbReference>
<dbReference type="Gene3D" id="1.10.3200.20">
    <property type="entry name" value="DNA Polymerase alpha, zinc finger"/>
    <property type="match status" value="1"/>
</dbReference>
<evidence type="ECO:0000256" key="12">
    <source>
        <dbReference type="RuleBase" id="RU000442"/>
    </source>
</evidence>
<accession>A0A2T7A0H9</accession>
<dbReference type="InterPro" id="IPR042087">
    <property type="entry name" value="DNA_pol_B_thumb"/>
</dbReference>
<dbReference type="Gene3D" id="3.30.70.2820">
    <property type="match status" value="1"/>
</dbReference>
<feature type="region of interest" description="Disordered" evidence="13">
    <location>
        <begin position="1"/>
        <end position="21"/>
    </location>
</feature>
<keyword evidence="4 12" id="KW-0548">Nucleotidyltransferase</keyword>
<dbReference type="NCBIfam" id="TIGR00592">
    <property type="entry name" value="pol2"/>
    <property type="match status" value="1"/>
</dbReference>
<feature type="domain" description="DNA-directed DNA polymerase family B exonuclease" evidence="15">
    <location>
        <begin position="481"/>
        <end position="725"/>
    </location>
</feature>
<gene>
    <name evidence="18" type="ORF">B9Z19DRAFT_972269</name>
</gene>
<comment type="caution">
    <text evidence="18">The sequence shown here is derived from an EMBL/GenBank/DDBJ whole genome shotgun (WGS) entry which is preliminary data.</text>
</comment>
<dbReference type="EC" id="2.7.7.7" evidence="12"/>
<dbReference type="SUPFAM" id="SSF56672">
    <property type="entry name" value="DNA/RNA polymerases"/>
    <property type="match status" value="1"/>
</dbReference>
<evidence type="ECO:0000256" key="1">
    <source>
        <dbReference type="ARBA" id="ARBA00004123"/>
    </source>
</evidence>
<feature type="compositionally biased region" description="Basic residues" evidence="13">
    <location>
        <begin position="1"/>
        <end position="11"/>
    </location>
</feature>
<dbReference type="InterPro" id="IPR015088">
    <property type="entry name" value="Znf_DNA-dir_DNA_pol_B_alpha"/>
</dbReference>
<evidence type="ECO:0000259" key="16">
    <source>
        <dbReference type="Pfam" id="PF08996"/>
    </source>
</evidence>